<dbReference type="OrthoDB" id="809844at2759"/>
<name>A0A2Z6PP17_TRISU</name>
<sequence length="112" mass="13152">MEKSGLEPDTITCASVLPALLLGRRIHEYVVRRNLRPNFLLENSLIDMYARCGCLEDAKGVFDRMKFRDVASWTSLISAYGMHDFERYQQQMLESYMLRKDAWSRIYFCKGN</sequence>
<dbReference type="EMBL" id="DF974455">
    <property type="protein sequence ID" value="GAU48659.1"/>
    <property type="molecule type" value="Genomic_DNA"/>
</dbReference>
<accession>A0A2Z6PP17</accession>
<dbReference type="InterPro" id="IPR046960">
    <property type="entry name" value="PPR_At4g14850-like_plant"/>
</dbReference>
<dbReference type="InterPro" id="IPR002885">
    <property type="entry name" value="PPR_rpt"/>
</dbReference>
<dbReference type="PROSITE" id="PS51375">
    <property type="entry name" value="PPR"/>
    <property type="match status" value="1"/>
</dbReference>
<dbReference type="Proteomes" id="UP000242715">
    <property type="component" value="Unassembled WGS sequence"/>
</dbReference>
<dbReference type="PANTHER" id="PTHR47926">
    <property type="entry name" value="PENTATRICOPEPTIDE REPEAT-CONTAINING PROTEIN"/>
    <property type="match status" value="1"/>
</dbReference>
<evidence type="ECO:0000256" key="2">
    <source>
        <dbReference type="PROSITE-ProRule" id="PRU00708"/>
    </source>
</evidence>
<dbReference type="NCBIfam" id="TIGR00756">
    <property type="entry name" value="PPR"/>
    <property type="match status" value="1"/>
</dbReference>
<reference evidence="4" key="1">
    <citation type="journal article" date="2017" name="Front. Plant Sci.">
        <title>Climate Clever Clovers: New Paradigm to Reduce the Environmental Footprint of Ruminants by Breeding Low Methanogenic Forages Utilizing Haplotype Variation.</title>
        <authorList>
            <person name="Kaur P."/>
            <person name="Appels R."/>
            <person name="Bayer P.E."/>
            <person name="Keeble-Gagnere G."/>
            <person name="Wang J."/>
            <person name="Hirakawa H."/>
            <person name="Shirasawa K."/>
            <person name="Vercoe P."/>
            <person name="Stefanova K."/>
            <person name="Durmic Z."/>
            <person name="Nichols P."/>
            <person name="Revell C."/>
            <person name="Isobe S.N."/>
            <person name="Edwards D."/>
            <person name="Erskine W."/>
        </authorList>
    </citation>
    <scope>NUCLEOTIDE SEQUENCE [LARGE SCALE GENOMIC DNA]</scope>
    <source>
        <strain evidence="4">cv. Daliak</strain>
    </source>
</reference>
<dbReference type="Gene3D" id="1.25.40.10">
    <property type="entry name" value="Tetratricopeptide repeat domain"/>
    <property type="match status" value="1"/>
</dbReference>
<dbReference type="GO" id="GO:0009451">
    <property type="term" value="P:RNA modification"/>
    <property type="evidence" value="ECO:0007669"/>
    <property type="project" value="InterPro"/>
</dbReference>
<feature type="repeat" description="PPR" evidence="2">
    <location>
        <begin position="38"/>
        <end position="72"/>
    </location>
</feature>
<dbReference type="InterPro" id="IPR011990">
    <property type="entry name" value="TPR-like_helical_dom_sf"/>
</dbReference>
<protein>
    <recommendedName>
        <fullName evidence="5">Pentatricopeptide repeat-containing protein</fullName>
    </recommendedName>
</protein>
<dbReference type="GO" id="GO:0003723">
    <property type="term" value="F:RNA binding"/>
    <property type="evidence" value="ECO:0007669"/>
    <property type="project" value="InterPro"/>
</dbReference>
<evidence type="ECO:0000313" key="3">
    <source>
        <dbReference type="EMBL" id="GAU48659.1"/>
    </source>
</evidence>
<dbReference type="Pfam" id="PF01535">
    <property type="entry name" value="PPR"/>
    <property type="match status" value="2"/>
</dbReference>
<proteinExistence type="predicted"/>
<organism evidence="3 4">
    <name type="scientific">Trifolium subterraneum</name>
    <name type="common">Subterranean clover</name>
    <dbReference type="NCBI Taxonomy" id="3900"/>
    <lineage>
        <taxon>Eukaryota</taxon>
        <taxon>Viridiplantae</taxon>
        <taxon>Streptophyta</taxon>
        <taxon>Embryophyta</taxon>
        <taxon>Tracheophyta</taxon>
        <taxon>Spermatophyta</taxon>
        <taxon>Magnoliopsida</taxon>
        <taxon>eudicotyledons</taxon>
        <taxon>Gunneridae</taxon>
        <taxon>Pentapetalae</taxon>
        <taxon>rosids</taxon>
        <taxon>fabids</taxon>
        <taxon>Fabales</taxon>
        <taxon>Fabaceae</taxon>
        <taxon>Papilionoideae</taxon>
        <taxon>50 kb inversion clade</taxon>
        <taxon>NPAAA clade</taxon>
        <taxon>Hologalegina</taxon>
        <taxon>IRL clade</taxon>
        <taxon>Trifolieae</taxon>
        <taxon>Trifolium</taxon>
    </lineage>
</organism>
<dbReference type="PANTHER" id="PTHR47926:SF373">
    <property type="entry name" value="TETRATRICOPEPTIDE-LIKE HELICAL DOMAIN SUPERFAMILY, DYW DOMAIN-CONTAINING PROTEIN"/>
    <property type="match status" value="1"/>
</dbReference>
<dbReference type="AlphaFoldDB" id="A0A2Z6PP17"/>
<evidence type="ECO:0000313" key="4">
    <source>
        <dbReference type="Proteomes" id="UP000242715"/>
    </source>
</evidence>
<keyword evidence="1" id="KW-0677">Repeat</keyword>
<evidence type="ECO:0000256" key="1">
    <source>
        <dbReference type="ARBA" id="ARBA00022737"/>
    </source>
</evidence>
<keyword evidence="4" id="KW-1185">Reference proteome</keyword>
<gene>
    <name evidence="3" type="ORF">TSUD_189140</name>
</gene>
<evidence type="ECO:0008006" key="5">
    <source>
        <dbReference type="Google" id="ProtNLM"/>
    </source>
</evidence>